<name>A0ABN0U1N5_9ACTN</name>
<sequence length="385" mass="37673">MRLLLGGALAVALLVPAATAHAAPTVTATPLPVPDGTTSSAVSDVDDAGIAVGRADVGGTPQALRWDDSGYTALPGSAQRPGASAARISDGGVVVGSIGEPDVNQRAIRHWRPDGTTGDCPITLGAPLGVEDANGSGDALVGTVTSGRRFSATVCRADGGTTNTDLAVAHAIADDGRVAGARPGNSATNVNHVPTVLTADGTATTLPVPAGQAGVAYDFGPGDVVVGALGTMRFGTGPSVTFVPRVAVVWSGGRITELGTLGGDTSVPADTGRAVNAAGDVIGTSTTASGETHAFRWRAGTLTDLGTLGGAGSVPTAINDQGQVVGSSTTASGATHAFRWDDGALTDLGAPGGTGSAAVDVNDSGVVVGTVTTASGTQAVRWTIR</sequence>
<evidence type="ECO:0008006" key="4">
    <source>
        <dbReference type="Google" id="ProtNLM"/>
    </source>
</evidence>
<dbReference type="Proteomes" id="UP001500967">
    <property type="component" value="Unassembled WGS sequence"/>
</dbReference>
<keyword evidence="3" id="KW-1185">Reference proteome</keyword>
<evidence type="ECO:0000256" key="1">
    <source>
        <dbReference type="SAM" id="SignalP"/>
    </source>
</evidence>
<comment type="caution">
    <text evidence="2">The sequence shown here is derived from an EMBL/GenBank/DDBJ whole genome shotgun (WGS) entry which is preliminary data.</text>
</comment>
<feature type="chain" id="PRO_5046334085" description="HAF family extracellular repeat protein" evidence="1">
    <location>
        <begin position="23"/>
        <end position="385"/>
    </location>
</feature>
<protein>
    <recommendedName>
        <fullName evidence="4">HAF family extracellular repeat protein</fullName>
    </recommendedName>
</protein>
<dbReference type="InterPro" id="IPR014262">
    <property type="entry name" value="HAF_rpt"/>
</dbReference>
<evidence type="ECO:0000313" key="3">
    <source>
        <dbReference type="Proteomes" id="UP001500967"/>
    </source>
</evidence>
<proteinExistence type="predicted"/>
<accession>A0ABN0U1N5</accession>
<dbReference type="EMBL" id="BAAAGX010000008">
    <property type="protein sequence ID" value="GAA0235646.1"/>
    <property type="molecule type" value="Genomic_DNA"/>
</dbReference>
<gene>
    <name evidence="2" type="ORF">GCM10009539_21190</name>
</gene>
<organism evidence="2 3">
    <name type="scientific">Cryptosporangium japonicum</name>
    <dbReference type="NCBI Taxonomy" id="80872"/>
    <lineage>
        <taxon>Bacteria</taxon>
        <taxon>Bacillati</taxon>
        <taxon>Actinomycetota</taxon>
        <taxon>Actinomycetes</taxon>
        <taxon>Cryptosporangiales</taxon>
        <taxon>Cryptosporangiaceae</taxon>
        <taxon>Cryptosporangium</taxon>
    </lineage>
</organism>
<reference evidence="2 3" key="1">
    <citation type="journal article" date="2019" name="Int. J. Syst. Evol. Microbiol.">
        <title>The Global Catalogue of Microorganisms (GCM) 10K type strain sequencing project: providing services to taxonomists for standard genome sequencing and annotation.</title>
        <authorList>
            <consortium name="The Broad Institute Genomics Platform"/>
            <consortium name="The Broad Institute Genome Sequencing Center for Infectious Disease"/>
            <person name="Wu L."/>
            <person name="Ma J."/>
        </authorList>
    </citation>
    <scope>NUCLEOTIDE SEQUENCE [LARGE SCALE GENOMIC DNA]</scope>
    <source>
        <strain evidence="2 3">JCM 10425</strain>
    </source>
</reference>
<dbReference type="RefSeq" id="WP_344648592.1">
    <property type="nucleotide sequence ID" value="NZ_BAAAGX010000008.1"/>
</dbReference>
<dbReference type="NCBIfam" id="TIGR02913">
    <property type="entry name" value="HAF_rpt"/>
    <property type="match status" value="2"/>
</dbReference>
<keyword evidence="1" id="KW-0732">Signal</keyword>
<feature type="signal peptide" evidence="1">
    <location>
        <begin position="1"/>
        <end position="22"/>
    </location>
</feature>
<evidence type="ECO:0000313" key="2">
    <source>
        <dbReference type="EMBL" id="GAA0235646.1"/>
    </source>
</evidence>